<reference evidence="2" key="1">
    <citation type="journal article" date="2007" name="J. Microbiol.">
        <title>The diversity of multi-drug resistance profiles in tetracycline-resistant Vibrio species isolated from coastal sediments and seawater.</title>
        <authorList>
            <person name="Neela F.A."/>
            <person name="Nonaka L."/>
            <person name="Suzuki S."/>
        </authorList>
    </citation>
    <scope>NUCLEOTIDE SEQUENCE</scope>
    <source>
        <strain evidence="2">04Ya311</strain>
        <plasmid evidence="2">pAQU1</plasmid>
    </source>
</reference>
<accession>H1A9Y4</accession>
<geneLocation type="plasmid" evidence="2">
    <name>pAQU1</name>
</geneLocation>
<reference evidence="2" key="2">
    <citation type="journal article" date="2007" name="Microbes Environ.">
        <title>Distribution of tetracycline resistance gene, tet(M) in Gram-positive and Gram-negative bacteria isolated from sediment and seawater at a coastal aquaculture site in Japan.</title>
        <authorList>
            <person name="Nonaka L."/>
            <person name="Ikeno K."/>
            <person name="Suzuki S."/>
        </authorList>
    </citation>
    <scope>NUCLEOTIDE SEQUENCE</scope>
    <source>
        <strain evidence="2">04Ya311</strain>
        <plasmid evidence="2">pAQU1</plasmid>
    </source>
</reference>
<evidence type="ECO:0000313" key="2">
    <source>
        <dbReference type="EMBL" id="BAL43419.1"/>
    </source>
</evidence>
<keyword evidence="1" id="KW-0812">Transmembrane</keyword>
<feature type="transmembrane region" description="Helical" evidence="1">
    <location>
        <begin position="70"/>
        <end position="89"/>
    </location>
</feature>
<reference evidence="2" key="3">
    <citation type="journal article" date="2009" name="World J. Microbiol. Biotechnol.">
        <title>Transfer of the chromosomally encoded tetracycline resistance gene tet(M) from marine bacteria to Escherichia coli and Enterococcus faecalis.</title>
        <authorList>
            <person name="Neela F.A."/>
            <person name="Nonaka L."/>
            <person name="Suzuki S."/>
            <person name="Rahman M.H."/>
        </authorList>
    </citation>
    <scope>NUCLEOTIDE SEQUENCE</scope>
    <source>
        <strain evidence="2">04Ya311</strain>
        <plasmid evidence="2">pAQU1</plasmid>
    </source>
</reference>
<dbReference type="EMBL" id="AB571865">
    <property type="protein sequence ID" value="BAL43419.1"/>
    <property type="molecule type" value="Genomic_DNA"/>
</dbReference>
<feature type="transmembrane region" description="Helical" evidence="1">
    <location>
        <begin position="42"/>
        <end position="63"/>
    </location>
</feature>
<name>H1A9Y4_PHODD</name>
<proteinExistence type="predicted"/>
<feature type="transmembrane region" description="Helical" evidence="1">
    <location>
        <begin position="12"/>
        <end position="30"/>
    </location>
</feature>
<keyword evidence="1" id="KW-0472">Membrane</keyword>
<dbReference type="RefSeq" id="WP_014386855.1">
    <property type="nucleotide sequence ID" value="NC_016983.1"/>
</dbReference>
<dbReference type="AlphaFoldDB" id="H1A9Y4"/>
<sequence length="142" mass="15810">MKMKPQMMIKMAAAYMMASAVIWSAGVWLLELPSPLGTQTWTTWLGGPILVLVCASFISYLLVTYHSTGLLFTKIWMLCNVCLSGYSLFMTFNDLMLAGGCLAILLGSLWFLKELERPEMKGAYTAISALHKQMWNALSGQQ</sequence>
<keyword evidence="1" id="KW-1133">Transmembrane helix</keyword>
<protein>
    <submittedName>
        <fullName evidence="2">Uncharacterized protein</fullName>
    </submittedName>
</protein>
<organism evidence="2">
    <name type="scientific">Photobacterium damselae subsp. damselae</name>
    <name type="common">Listonella damsela</name>
    <dbReference type="NCBI Taxonomy" id="85581"/>
    <lineage>
        <taxon>Bacteria</taxon>
        <taxon>Pseudomonadati</taxon>
        <taxon>Pseudomonadota</taxon>
        <taxon>Gammaproteobacteria</taxon>
        <taxon>Vibrionales</taxon>
        <taxon>Vibrionaceae</taxon>
        <taxon>Photobacterium</taxon>
    </lineage>
</organism>
<feature type="transmembrane region" description="Helical" evidence="1">
    <location>
        <begin position="95"/>
        <end position="112"/>
    </location>
</feature>
<evidence type="ECO:0000256" key="1">
    <source>
        <dbReference type="SAM" id="Phobius"/>
    </source>
</evidence>
<keyword evidence="2" id="KW-0614">Plasmid</keyword>
<reference evidence="2" key="4">
    <citation type="journal article" date="2012" name="Microbes Environ.">
        <title>Novel conjugative transferable multiple drug resistance plasmid pAQU1 from Photobacterium damselae subsp. damselae isolated from marine aquaculture environment.</title>
        <authorList>
            <person name="Nonaka L."/>
            <person name="Maruyama F."/>
            <person name="Miyamoto M."/>
            <person name="Miyakoshi M."/>
            <person name="Kurokawa K."/>
            <person name="Masuda M."/>
        </authorList>
    </citation>
    <scope>NUCLEOTIDE SEQUENCE</scope>
    <source>
        <strain evidence="2">04Ya311</strain>
        <plasmid evidence="2">pAQU1</plasmid>
    </source>
</reference>